<evidence type="ECO:0000313" key="3">
    <source>
        <dbReference type="Proteomes" id="UP001520878"/>
    </source>
</evidence>
<keyword evidence="3" id="KW-1185">Reference proteome</keyword>
<evidence type="ECO:0000313" key="2">
    <source>
        <dbReference type="EMBL" id="MCC2616225.1"/>
    </source>
</evidence>
<organism evidence="2 3">
    <name type="scientific">Fluctibacter halophilus</name>
    <dbReference type="NCBI Taxonomy" id="226011"/>
    <lineage>
        <taxon>Bacteria</taxon>
        <taxon>Pseudomonadati</taxon>
        <taxon>Pseudomonadota</taxon>
        <taxon>Gammaproteobacteria</taxon>
        <taxon>Alteromonadales</taxon>
        <taxon>Alteromonadaceae</taxon>
        <taxon>Fluctibacter</taxon>
    </lineage>
</organism>
<proteinExistence type="predicted"/>
<feature type="transmembrane region" description="Helical" evidence="1">
    <location>
        <begin position="381"/>
        <end position="399"/>
    </location>
</feature>
<name>A0ABS8G6R3_9ALTE</name>
<dbReference type="Proteomes" id="UP001520878">
    <property type="component" value="Unassembled WGS sequence"/>
</dbReference>
<feature type="transmembrane region" description="Helical" evidence="1">
    <location>
        <begin position="187"/>
        <end position="204"/>
    </location>
</feature>
<dbReference type="EMBL" id="JAJEWP010000001">
    <property type="protein sequence ID" value="MCC2616225.1"/>
    <property type="molecule type" value="Genomic_DNA"/>
</dbReference>
<comment type="caution">
    <text evidence="2">The sequence shown here is derived from an EMBL/GenBank/DDBJ whole genome shotgun (WGS) entry which is preliminary data.</text>
</comment>
<keyword evidence="1" id="KW-0472">Membrane</keyword>
<sequence length="400" mass="45538">MDWILANLTLLSIPLVSAIVGWSTNYLAVKMMFYPIEFVGIRPIFGWQGLIPMKRREMAEIEVELVLGKLLSVQELASRLDPVMLTQSIDRRLKQVLRKVVNDVMEESAPQLWAAMPVQGKNLVYKRIEADVPNVVHKMVDDFKHNVDEILDIKELVVNHLTNEPELINEIFLTAGEKEFPFIERSGLYFGALFGLITMVVWYFNPIWWVLPLGGLVVGYATNWIAIKIIFEPKRPIKFGGLTFQGMFLKRQKEVSRVYSDIIEQKLINSKNITDIVLHGSGSAQLLELIELHVNDAIERYVAIAQPYFALGVGSESYFRMKKMAVEQIFNSSDKYLQYAHEYANSALMVGDDLCERMQALSPEEFEGVLRPAYQADEWKLIVVGAVLGMLAGFGQLYLV</sequence>
<feature type="transmembrane region" description="Helical" evidence="1">
    <location>
        <begin position="210"/>
        <end position="231"/>
    </location>
</feature>
<evidence type="ECO:0000256" key="1">
    <source>
        <dbReference type="SAM" id="Phobius"/>
    </source>
</evidence>
<reference evidence="2 3" key="1">
    <citation type="submission" date="2021-10" db="EMBL/GenBank/DDBJ databases">
        <title>Draft genome of Aestuariibacter halophilus JC2043.</title>
        <authorList>
            <person name="Emsley S.A."/>
            <person name="Pfannmuller K.M."/>
            <person name="Ushijima B."/>
            <person name="Saw J.H."/>
            <person name="Videau P."/>
        </authorList>
    </citation>
    <scope>NUCLEOTIDE SEQUENCE [LARGE SCALE GENOMIC DNA]</scope>
    <source>
        <strain evidence="2 3">JC2043</strain>
    </source>
</reference>
<dbReference type="PANTHER" id="PTHR35791:SF1">
    <property type="entry name" value="UPF0754 MEMBRANE PROTEIN YHEB"/>
    <property type="match status" value="1"/>
</dbReference>
<protein>
    <submittedName>
        <fullName evidence="2">DUF445 domain-containing protein</fullName>
    </submittedName>
</protein>
<keyword evidence="1" id="KW-0812">Transmembrane</keyword>
<gene>
    <name evidence="2" type="ORF">LJ739_08235</name>
</gene>
<accession>A0ABS8G6R3</accession>
<keyword evidence="1" id="KW-1133">Transmembrane helix</keyword>
<dbReference type="RefSeq" id="WP_229159054.1">
    <property type="nucleotide sequence ID" value="NZ_JAJEWP010000001.1"/>
</dbReference>
<dbReference type="PANTHER" id="PTHR35791">
    <property type="entry name" value="UPF0754 MEMBRANE PROTEIN YHEB"/>
    <property type="match status" value="1"/>
</dbReference>